<sequence>MRRVVDCIDQTGNDWVAFERFCGDGSLSEVMRRATSVGIPLGPLLLSESAALRASSHTELEAAAERLGVGILVPLGICILPSFIVMGVLPVVISMVGNRPF</sequence>
<evidence type="ECO:0000256" key="1">
    <source>
        <dbReference type="SAM" id="Phobius"/>
    </source>
</evidence>
<protein>
    <recommendedName>
        <fullName evidence="4">Type II secretion system protein GspF domain-containing protein</fullName>
    </recommendedName>
</protein>
<evidence type="ECO:0008006" key="4">
    <source>
        <dbReference type="Google" id="ProtNLM"/>
    </source>
</evidence>
<keyword evidence="1" id="KW-1133">Transmembrane helix</keyword>
<dbReference type="EMBL" id="CP049933">
    <property type="protein sequence ID" value="QIM17982.1"/>
    <property type="molecule type" value="Genomic_DNA"/>
</dbReference>
<dbReference type="Proteomes" id="UP000503441">
    <property type="component" value="Chromosome"/>
</dbReference>
<keyword evidence="3" id="KW-1185">Reference proteome</keyword>
<name>A0ABX6JUJ2_9MICO</name>
<gene>
    <name evidence="2" type="ORF">G7066_03545</name>
</gene>
<evidence type="ECO:0000313" key="2">
    <source>
        <dbReference type="EMBL" id="QIM17982.1"/>
    </source>
</evidence>
<keyword evidence="1" id="KW-0472">Membrane</keyword>
<organism evidence="2 3">
    <name type="scientific">Leucobacter coleopterorum</name>
    <dbReference type="NCBI Taxonomy" id="2714933"/>
    <lineage>
        <taxon>Bacteria</taxon>
        <taxon>Bacillati</taxon>
        <taxon>Actinomycetota</taxon>
        <taxon>Actinomycetes</taxon>
        <taxon>Micrococcales</taxon>
        <taxon>Microbacteriaceae</taxon>
        <taxon>Leucobacter</taxon>
    </lineage>
</organism>
<proteinExistence type="predicted"/>
<reference evidence="2 3" key="1">
    <citation type="submission" date="2020-03" db="EMBL/GenBank/DDBJ databases">
        <title>Leucobacter sp. nov., isolated from beetles.</title>
        <authorList>
            <person name="Hyun D.-W."/>
            <person name="Bae J.-W."/>
        </authorList>
    </citation>
    <scope>NUCLEOTIDE SEQUENCE [LARGE SCALE GENOMIC DNA]</scope>
    <source>
        <strain evidence="2 3">HDW9A</strain>
    </source>
</reference>
<evidence type="ECO:0000313" key="3">
    <source>
        <dbReference type="Proteomes" id="UP000503441"/>
    </source>
</evidence>
<feature type="transmembrane region" description="Helical" evidence="1">
    <location>
        <begin position="71"/>
        <end position="96"/>
    </location>
</feature>
<keyword evidence="1" id="KW-0812">Transmembrane</keyword>
<accession>A0ABX6JUJ2</accession>